<comment type="caution">
    <text evidence="1">The sequence shown here is derived from an EMBL/GenBank/DDBJ whole genome shotgun (WGS) entry which is preliminary data.</text>
</comment>
<evidence type="ECO:0000313" key="1">
    <source>
        <dbReference type="EMBL" id="CAJ2676008.1"/>
    </source>
</evidence>
<proteinExistence type="predicted"/>
<sequence>MAKKRVRKSSTSPNKRRRKSQEIVSLLPSERKNVKQSSPNPDAFFVGDPLPASEAQATWPFRYSNPDGSSENAPLKAKFHYREGSVDGVVYQLNDTAYVKAEDGKPDYIARIVEFFETSDNEPYFTAQWFYRAEDTVIKNHSGLVDNMRVFISDVKDDNPLDCILRKVNIAQVLPNVDLAEKRKEIPSCDLYYDMKYTVPYLTFSNIDNENVKIESENNAEKSDWSLLDLYSGCGAMSTGLCFGASISGIKLVTRWAVDMNKYACESLKLNHPETQVRNEAAEDFLNLLKEWEKLCNEFIFKPLESAASDEEADDEEPETQSDSEEFEVERFISVCYGDPNEQKKPGLYFKVQWKGYDSNYDTWEPIEGVSECKDAMRDFVTKGYKEKLLPLPGQADFICGGPPCQGVSGYNRFRNQKAPLEDVKNKQLIVYMDIIDFLKPKYVLMENVVDILKFAGGFLGRYAVGRLVSMNYQTRMGMMAAGSFGLPQFRMRVFLWGALPNQNLPAYPLPTHEVVSRAVIPTEFEEITVAYAANENCKLANAVYLKDAIKDLPAVNNDESQDERNYGTTPITDFQKYIRAPSGKLYDHLPYKLNKDDYERVCKIPKTKGANFRDLPGVIVKGRKVEWDPAVERVLLTSGKPLIPDYAMSFVRGTSTKPFGRLWWDEIVSTVVTRPEPHNQALLHPLQDRVLTIRENARLQGFPDCYQLCGTVKERYIQVGNAVAVPVALALGYTLGLAIQGLSDNKPLMTLPFKYPSCLAQLLAIVKDDDSSL</sequence>
<accession>A0ACB0M5X1</accession>
<evidence type="ECO:0000313" key="2">
    <source>
        <dbReference type="Proteomes" id="UP001177021"/>
    </source>
</evidence>
<keyword evidence="2" id="KW-1185">Reference proteome</keyword>
<organism evidence="1 2">
    <name type="scientific">Trifolium pratense</name>
    <name type="common">Red clover</name>
    <dbReference type="NCBI Taxonomy" id="57577"/>
    <lineage>
        <taxon>Eukaryota</taxon>
        <taxon>Viridiplantae</taxon>
        <taxon>Streptophyta</taxon>
        <taxon>Embryophyta</taxon>
        <taxon>Tracheophyta</taxon>
        <taxon>Spermatophyta</taxon>
        <taxon>Magnoliopsida</taxon>
        <taxon>eudicotyledons</taxon>
        <taxon>Gunneridae</taxon>
        <taxon>Pentapetalae</taxon>
        <taxon>rosids</taxon>
        <taxon>fabids</taxon>
        <taxon>Fabales</taxon>
        <taxon>Fabaceae</taxon>
        <taxon>Papilionoideae</taxon>
        <taxon>50 kb inversion clade</taxon>
        <taxon>NPAAA clade</taxon>
        <taxon>Hologalegina</taxon>
        <taxon>IRL clade</taxon>
        <taxon>Trifolieae</taxon>
        <taxon>Trifolium</taxon>
    </lineage>
</organism>
<protein>
    <submittedName>
        <fullName evidence="1">Uncharacterized protein</fullName>
    </submittedName>
</protein>
<reference evidence="1" key="1">
    <citation type="submission" date="2023-10" db="EMBL/GenBank/DDBJ databases">
        <authorList>
            <person name="Rodriguez Cubillos JULIANA M."/>
            <person name="De Vega J."/>
        </authorList>
    </citation>
    <scope>NUCLEOTIDE SEQUENCE</scope>
</reference>
<name>A0ACB0M5X1_TRIPR</name>
<gene>
    <name evidence="1" type="ORF">MILVUS5_LOCUS38861</name>
</gene>
<dbReference type="EMBL" id="CASHSV030000823">
    <property type="protein sequence ID" value="CAJ2676008.1"/>
    <property type="molecule type" value="Genomic_DNA"/>
</dbReference>
<dbReference type="Proteomes" id="UP001177021">
    <property type="component" value="Unassembled WGS sequence"/>
</dbReference>